<feature type="transmembrane region" description="Helical" evidence="1">
    <location>
        <begin position="6"/>
        <end position="29"/>
    </location>
</feature>
<organism evidence="2 3">
    <name type="scientific">Paraclostridium benzoelyticum</name>
    <dbReference type="NCBI Taxonomy" id="1629550"/>
    <lineage>
        <taxon>Bacteria</taxon>
        <taxon>Bacillati</taxon>
        <taxon>Bacillota</taxon>
        <taxon>Clostridia</taxon>
        <taxon>Peptostreptococcales</taxon>
        <taxon>Peptostreptococcaceae</taxon>
        <taxon>Paraclostridium</taxon>
    </lineage>
</organism>
<keyword evidence="3" id="KW-1185">Reference proteome</keyword>
<keyword evidence="1" id="KW-0812">Transmembrane</keyword>
<evidence type="ECO:0000313" key="3">
    <source>
        <dbReference type="Proteomes" id="UP000034407"/>
    </source>
</evidence>
<dbReference type="PATRIC" id="fig|1629550.3.peg.2438"/>
<proteinExistence type="predicted"/>
<keyword evidence="1" id="KW-1133">Transmembrane helix</keyword>
<dbReference type="RefSeq" id="WP_046823938.1">
    <property type="nucleotide sequence ID" value="NZ_LBBT01000293.1"/>
</dbReference>
<sequence length="101" mass="11032">MIGTEIGIRAILGFLFIGYGLIVSGIEKCKGLPFFYSKDQINGSINGFICLSVGVLLLWTNPKQGITSAIIAIVLYAIVKFVVGKVVENKIKKEEKNNKNI</sequence>
<name>A0A0M3DCF7_9FIRM</name>
<dbReference type="OrthoDB" id="9802195at2"/>
<feature type="transmembrane region" description="Helical" evidence="1">
    <location>
        <begin position="65"/>
        <end position="83"/>
    </location>
</feature>
<comment type="caution">
    <text evidence="2">The sequence shown here is derived from an EMBL/GenBank/DDBJ whole genome shotgun (WGS) entry which is preliminary data.</text>
</comment>
<keyword evidence="1" id="KW-0472">Membrane</keyword>
<reference evidence="2 3" key="1">
    <citation type="submission" date="2015-04" db="EMBL/GenBank/DDBJ databases">
        <title>Microcin producing Clostridium sp. JC272T.</title>
        <authorList>
            <person name="Jyothsna T."/>
            <person name="Sasikala C."/>
            <person name="Ramana C."/>
        </authorList>
    </citation>
    <scope>NUCLEOTIDE SEQUENCE [LARGE SCALE GENOMIC DNA]</scope>
    <source>
        <strain evidence="2 3">JC272</strain>
    </source>
</reference>
<accession>A0A0M3DCF7</accession>
<evidence type="ECO:0000313" key="2">
    <source>
        <dbReference type="EMBL" id="KKY00350.1"/>
    </source>
</evidence>
<dbReference type="EMBL" id="LBBT01000293">
    <property type="protein sequence ID" value="KKY00350.1"/>
    <property type="molecule type" value="Genomic_DNA"/>
</dbReference>
<dbReference type="AlphaFoldDB" id="A0A0M3DCF7"/>
<evidence type="ECO:0000256" key="1">
    <source>
        <dbReference type="SAM" id="Phobius"/>
    </source>
</evidence>
<protein>
    <submittedName>
        <fullName evidence="2">Uncharacterized protein</fullName>
    </submittedName>
</protein>
<gene>
    <name evidence="2" type="ORF">VN21_14810</name>
</gene>
<dbReference type="Proteomes" id="UP000034407">
    <property type="component" value="Unassembled WGS sequence"/>
</dbReference>